<proteinExistence type="predicted"/>
<dbReference type="EMBL" id="CABPRJ010001435">
    <property type="protein sequence ID" value="VVC36731.1"/>
    <property type="molecule type" value="Genomic_DNA"/>
</dbReference>
<evidence type="ECO:0000313" key="1">
    <source>
        <dbReference type="EMBL" id="VVC36731.1"/>
    </source>
</evidence>
<reference evidence="1 2" key="1">
    <citation type="submission" date="2019-08" db="EMBL/GenBank/DDBJ databases">
        <authorList>
            <person name="Alioto T."/>
            <person name="Alioto T."/>
            <person name="Gomez Garrido J."/>
        </authorList>
    </citation>
    <scope>NUCLEOTIDE SEQUENCE [LARGE SCALE GENOMIC DNA]</scope>
</reference>
<organism evidence="1 2">
    <name type="scientific">Cinara cedri</name>
    <dbReference type="NCBI Taxonomy" id="506608"/>
    <lineage>
        <taxon>Eukaryota</taxon>
        <taxon>Metazoa</taxon>
        <taxon>Ecdysozoa</taxon>
        <taxon>Arthropoda</taxon>
        <taxon>Hexapoda</taxon>
        <taxon>Insecta</taxon>
        <taxon>Pterygota</taxon>
        <taxon>Neoptera</taxon>
        <taxon>Paraneoptera</taxon>
        <taxon>Hemiptera</taxon>
        <taxon>Sternorrhyncha</taxon>
        <taxon>Aphidomorpha</taxon>
        <taxon>Aphidoidea</taxon>
        <taxon>Aphididae</taxon>
        <taxon>Lachninae</taxon>
        <taxon>Cinara</taxon>
    </lineage>
</organism>
<protein>
    <recommendedName>
        <fullName evidence="3">HAT C-terminal dimerisation domain-containing protein</fullName>
    </recommendedName>
</protein>
<name>A0A5E4MYZ0_9HEMI</name>
<dbReference type="AlphaFoldDB" id="A0A5E4MYZ0"/>
<evidence type="ECO:0008006" key="3">
    <source>
        <dbReference type="Google" id="ProtNLM"/>
    </source>
</evidence>
<sequence length="134" mass="15337">MNGVGTRSQAFTFRLHLDITTCLFDDTNSTAIIDFESHLVSFRLPEVDAVTANCELQIWRQKLKRLVTSNDELLPYHIPNIFMLLKIVYSLPASTPTPEKSFSGLNLPRKQYERGSSPWIGTIKLLPKNRHHAR</sequence>
<keyword evidence="2" id="KW-1185">Reference proteome</keyword>
<gene>
    <name evidence="1" type="ORF">CINCED_3A012784</name>
</gene>
<accession>A0A5E4MYZ0</accession>
<dbReference type="Proteomes" id="UP000325440">
    <property type="component" value="Unassembled WGS sequence"/>
</dbReference>
<evidence type="ECO:0000313" key="2">
    <source>
        <dbReference type="Proteomes" id="UP000325440"/>
    </source>
</evidence>